<gene>
    <name evidence="5" type="primary">BLAC1</name>
</gene>
<proteinExistence type="inferred from homology"/>
<reference evidence="5" key="1">
    <citation type="journal article" date="2006" name="Genetics">
        <title>Evolution of the bipolar mating system of the mushroom Coprinellus disseminatus from its tetrapolar ancestors involves loss of mating-type-specific pheromone receptor function.</title>
        <authorList>
            <person name="James T.Y."/>
            <person name="Srivilai P."/>
            <person name="Kuees U."/>
            <person name="Vilgalys R."/>
        </authorList>
    </citation>
    <scope>NUCLEOTIDE SEQUENCE</scope>
    <source>
        <strain evidence="5">C345.1</strain>
    </source>
</reference>
<dbReference type="InterPro" id="IPR001466">
    <property type="entry name" value="Beta-lactam-related"/>
</dbReference>
<dbReference type="PANTHER" id="PTHR22935">
    <property type="entry name" value="PENICILLIN-BINDING PROTEIN"/>
    <property type="match status" value="1"/>
</dbReference>
<feature type="signal peptide" evidence="3">
    <location>
        <begin position="1"/>
        <end position="22"/>
    </location>
</feature>
<dbReference type="PANTHER" id="PTHR22935:SF95">
    <property type="entry name" value="BETA-LACTAMASE-LIKE 1-RELATED"/>
    <property type="match status" value="1"/>
</dbReference>
<feature type="chain" id="PRO_5004197244" evidence="3">
    <location>
        <begin position="23"/>
        <end position="643"/>
    </location>
</feature>
<evidence type="ECO:0000256" key="2">
    <source>
        <dbReference type="SAM" id="MobiDB-lite"/>
    </source>
</evidence>
<sequence length="643" mass="70199">MAHLRGRSLALTSLAGWAFGMAMHTRSGTQLPRAGPGSQTNPVPAPPLSPICSPTIPSSWEIFRMISKGHLIQSTGIMVEAFNRKGNIDSLAVAVVTPAGTIFEHGYGVLKANDTSGKQYPVDKHSIYRIASISKMFAVFETLLLREEGALEFDDPVEKYIPKFKPPSADEGWPEYLRSRKGDSESQGYYGRASRITLRQLASHTAGLGRDFPVQNFTKWPIEATEFPEVPDGRNASEGAVLDGTTELPLINLPYGYPVYSNAGFDLLGLANVAANLKAKGILAKDEPKTYRDLVKRDIFDSFGLNSSFFRLPGDQDLKDHIAVPQAFPKWADADFGDADASAGGQYSSLSDLARIAQIFLSPKAPSKEHRFLPTLVREWLRPMHIWPNGNEAVGAPWEIVYLPPPNPLGSELFSGSMHLPEPSFPGHFEVSGRSTMSGYYQYPGRFPIYSKSGSLPGYQSLFSLNPEYGYAVIALATGKNPQPSSLVFDIFNKLQPFFARSLLDRVVEAYVGTWEGEGGGGREDKAEVAIIAGQLFLRSLIVNGVDVLKSVREAVGTHTPQLGTQPVALWSTGRPHEFRMSPGNVHTGGVESPSCINYWATIGYPGVFARGASVGLIYWEDGELAYPSAGVRLKRKTRCGLH</sequence>
<dbReference type="InterPro" id="IPR012338">
    <property type="entry name" value="Beta-lactam/transpept-like"/>
</dbReference>
<evidence type="ECO:0000259" key="4">
    <source>
        <dbReference type="Pfam" id="PF00144"/>
    </source>
</evidence>
<dbReference type="EMBL" id="DQ056143">
    <property type="protein sequence ID" value="AAZ14923.1"/>
    <property type="molecule type" value="Genomic_DNA"/>
</dbReference>
<dbReference type="AlphaFoldDB" id="Q1WMR8"/>
<evidence type="ECO:0000256" key="3">
    <source>
        <dbReference type="SAM" id="SignalP"/>
    </source>
</evidence>
<protein>
    <submittedName>
        <fullName evidence="5">Beta-lactamase class C binding protein-like protein</fullName>
    </submittedName>
</protein>
<dbReference type="InterPro" id="IPR051478">
    <property type="entry name" value="Beta-lactamase-like_AB/R"/>
</dbReference>
<organism evidence="5">
    <name type="scientific">Coprinellus disseminatus</name>
    <name type="common">Fairy ink cap fungus</name>
    <dbReference type="NCBI Taxonomy" id="71703"/>
    <lineage>
        <taxon>Eukaryota</taxon>
        <taxon>Fungi</taxon>
        <taxon>Dikarya</taxon>
        <taxon>Basidiomycota</taxon>
        <taxon>Agaricomycotina</taxon>
        <taxon>Agaricomycetes</taxon>
        <taxon>Agaricomycetidae</taxon>
        <taxon>Agaricales</taxon>
        <taxon>Agaricineae</taxon>
        <taxon>Psathyrellaceae</taxon>
        <taxon>Coprinellus</taxon>
    </lineage>
</organism>
<comment type="similarity">
    <text evidence="1">Belongs to the beta-lactamase family.</text>
</comment>
<evidence type="ECO:0000313" key="5">
    <source>
        <dbReference type="EMBL" id="AAZ14923.1"/>
    </source>
</evidence>
<feature type="domain" description="Beta-lactamase-related" evidence="4">
    <location>
        <begin position="79"/>
        <end position="484"/>
    </location>
</feature>
<dbReference type="Pfam" id="PF00144">
    <property type="entry name" value="Beta-lactamase"/>
    <property type="match status" value="1"/>
</dbReference>
<dbReference type="Gene3D" id="3.40.710.10">
    <property type="entry name" value="DD-peptidase/beta-lactamase superfamily"/>
    <property type="match status" value="1"/>
</dbReference>
<evidence type="ECO:0000256" key="1">
    <source>
        <dbReference type="ARBA" id="ARBA00038473"/>
    </source>
</evidence>
<dbReference type="SUPFAM" id="SSF56601">
    <property type="entry name" value="beta-lactamase/transpeptidase-like"/>
    <property type="match status" value="1"/>
</dbReference>
<name>Q1WMR8_COPDI</name>
<accession>Q1WMR8</accession>
<keyword evidence="3" id="KW-0732">Signal</keyword>
<feature type="region of interest" description="Disordered" evidence="2">
    <location>
        <begin position="28"/>
        <end position="48"/>
    </location>
</feature>